<reference evidence="6 7" key="1">
    <citation type="journal article" date="2013" name="BMC Genomics">
        <title>Genome sequence and analysis of methylotrophic yeast Hansenula polymorpha DL1.</title>
        <authorList>
            <person name="Ravin N.V."/>
            <person name="Eldarov M.A."/>
            <person name="Kadnikov V.V."/>
            <person name="Beletsky A.V."/>
            <person name="Schneider J."/>
            <person name="Mardanova E.S."/>
            <person name="Smekalova E.M."/>
            <person name="Zvereva M.I."/>
            <person name="Dontsova O.A."/>
            <person name="Mardanov A.V."/>
            <person name="Skryabin K.G."/>
        </authorList>
    </citation>
    <scope>NUCLEOTIDE SEQUENCE [LARGE SCALE GENOMIC DNA]</scope>
    <source>
        <strain evidence="7">ATCC 26012 / BCRC 20466 / JCM 22074 / NRRL Y-7560 / DL-1</strain>
    </source>
</reference>
<evidence type="ECO:0000256" key="2">
    <source>
        <dbReference type="ARBA" id="ARBA00022692"/>
    </source>
</evidence>
<dbReference type="Proteomes" id="UP000008673">
    <property type="component" value="Unassembled WGS sequence"/>
</dbReference>
<dbReference type="EMBL" id="AEOI02000007">
    <property type="protein sequence ID" value="ESW99575.1"/>
    <property type="molecule type" value="Genomic_DNA"/>
</dbReference>
<dbReference type="STRING" id="871575.W1QGV3"/>
<dbReference type="Pfam" id="PF23489">
    <property type="entry name" value="V-ATPase_su_f"/>
    <property type="match status" value="1"/>
</dbReference>
<organism evidence="6 7">
    <name type="scientific">Ogataea parapolymorpha (strain ATCC 26012 / BCRC 20466 / JCM 22074 / NRRL Y-7560 / DL-1)</name>
    <name type="common">Yeast</name>
    <name type="synonym">Hansenula polymorpha</name>
    <dbReference type="NCBI Taxonomy" id="871575"/>
    <lineage>
        <taxon>Eukaryota</taxon>
        <taxon>Fungi</taxon>
        <taxon>Dikarya</taxon>
        <taxon>Ascomycota</taxon>
        <taxon>Saccharomycotina</taxon>
        <taxon>Pichiomycetes</taxon>
        <taxon>Pichiales</taxon>
        <taxon>Pichiaceae</taxon>
        <taxon>Ogataea</taxon>
    </lineage>
</organism>
<evidence type="ECO:0000313" key="6">
    <source>
        <dbReference type="EMBL" id="ESW99575.1"/>
    </source>
</evidence>
<dbReference type="GO" id="GO:0004521">
    <property type="term" value="F:RNA endonuclease activity"/>
    <property type="evidence" value="ECO:0007669"/>
    <property type="project" value="InterPro"/>
</dbReference>
<evidence type="ECO:0000313" key="7">
    <source>
        <dbReference type="Proteomes" id="UP000008673"/>
    </source>
</evidence>
<accession>W1QGV3</accession>
<dbReference type="GeneID" id="25774620"/>
<dbReference type="GO" id="GO:0016020">
    <property type="term" value="C:membrane"/>
    <property type="evidence" value="ECO:0007669"/>
    <property type="project" value="UniProtKB-SubCell"/>
</dbReference>
<evidence type="ECO:0000256" key="1">
    <source>
        <dbReference type="ARBA" id="ARBA00004141"/>
    </source>
</evidence>
<gene>
    <name evidence="6" type="ORF">HPODL_05198</name>
</gene>
<protein>
    <submittedName>
        <fullName evidence="6">Membrane protein</fullName>
    </submittedName>
</protein>
<evidence type="ECO:0000256" key="3">
    <source>
        <dbReference type="ARBA" id="ARBA00022989"/>
    </source>
</evidence>
<feature type="transmembrane region" description="Helical" evidence="5">
    <location>
        <begin position="52"/>
        <end position="75"/>
    </location>
</feature>
<dbReference type="AlphaFoldDB" id="W1QGV3"/>
<dbReference type="InterPro" id="IPR056552">
    <property type="entry name" value="Ribonucl_Kappa"/>
</dbReference>
<keyword evidence="7" id="KW-1185">Reference proteome</keyword>
<keyword evidence="3 5" id="KW-1133">Transmembrane helix</keyword>
<comment type="subcellular location">
    <subcellularLocation>
        <location evidence="1">Membrane</location>
        <topology evidence="1">Multi-pass membrane protein</topology>
    </subcellularLocation>
</comment>
<dbReference type="HOGENOM" id="CLU_115063_1_0_1"/>
<feature type="transmembrane region" description="Helical" evidence="5">
    <location>
        <begin position="12"/>
        <end position="32"/>
    </location>
</feature>
<keyword evidence="4 5" id="KW-0472">Membrane</keyword>
<dbReference type="eggNOG" id="ENOG502S504">
    <property type="taxonomic scope" value="Eukaryota"/>
</dbReference>
<comment type="caution">
    <text evidence="6">The sequence shown here is derived from an EMBL/GenBank/DDBJ whole genome shotgun (WGS) entry which is preliminary data.</text>
</comment>
<evidence type="ECO:0000256" key="4">
    <source>
        <dbReference type="ARBA" id="ARBA00023136"/>
    </source>
</evidence>
<dbReference type="OrthoDB" id="67317at2759"/>
<keyword evidence="2 5" id="KW-0812">Transmembrane</keyword>
<dbReference type="PANTHER" id="PTHR31733">
    <property type="entry name" value="RIBONUCLEASE KAPPA"/>
    <property type="match status" value="1"/>
</dbReference>
<evidence type="ECO:0000256" key="5">
    <source>
        <dbReference type="SAM" id="Phobius"/>
    </source>
</evidence>
<dbReference type="RefSeq" id="XP_013935247.1">
    <property type="nucleotide sequence ID" value="XM_014079772.1"/>
</dbReference>
<dbReference type="KEGG" id="opa:HPODL_05198"/>
<sequence length="84" mass="9135">MKPVVSSGSAWACTLISAFGIVILSIIGALFYNNHETMMGSINDPEDGKAVAKTVFGAVGLYVLFFLFCGCQLWVMKRQQSIQL</sequence>
<dbReference type="InterPro" id="IPR026770">
    <property type="entry name" value="RNase_K"/>
</dbReference>
<proteinExistence type="predicted"/>
<dbReference type="OMA" id="LNAWSCV"/>
<name>W1QGV3_OGAPD</name>